<dbReference type="InterPro" id="IPR000849">
    <property type="entry name" value="Sugar_P_transporter"/>
</dbReference>
<dbReference type="PANTHER" id="PTHR43791:SF36">
    <property type="entry name" value="TRANSPORTER, PUTATIVE (AFU_ORTHOLOGUE AFUA_6G08340)-RELATED"/>
    <property type="match status" value="1"/>
</dbReference>
<feature type="transmembrane region" description="Helical" evidence="6">
    <location>
        <begin position="406"/>
        <end position="427"/>
    </location>
</feature>
<dbReference type="PIRSF" id="PIRSF002808">
    <property type="entry name" value="Hexose_phosphate_transp"/>
    <property type="match status" value="1"/>
</dbReference>
<dbReference type="InterPro" id="IPR011701">
    <property type="entry name" value="MFS"/>
</dbReference>
<accession>A0ABS1INE8</accession>
<keyword evidence="5 6" id="KW-0472">Membrane</keyword>
<keyword evidence="2" id="KW-0813">Transport</keyword>
<evidence type="ECO:0000256" key="2">
    <source>
        <dbReference type="ARBA" id="ARBA00022448"/>
    </source>
</evidence>
<feature type="transmembrane region" description="Helical" evidence="6">
    <location>
        <begin position="21"/>
        <end position="44"/>
    </location>
</feature>
<dbReference type="PROSITE" id="PS50850">
    <property type="entry name" value="MFS"/>
    <property type="match status" value="1"/>
</dbReference>
<sequence>MERQTNVQTGRDTLKTIGRHIIPFAFILYFFNYMDRVNIGFAALQMNVDLGISSVQFGQLASVFFISYLVCQIPSNMMIQKLGARRWIGFILIAWGGVTTLLFFAQSFEHLMVARLLLGVFEAGFFPGMIYYLACWFPAKERARVTALFMMAIAVSSVVAAPMSGWIIQHANFFDHAGWRWLFAIEGIPTVLLGVLTFYVLYDRPQDAPWLTDKQKSWLIAELNTETQGQSACNSMTFWQIIRNPILWRLSFVYMFVQAASQASNYWLPGQVKGFAPGLTDTHVGLIMAVPFLCAMFAMPLWGAHSDKQGERKFHAALPMLLAGAAFLVIATAFLVIATADSMSIRMFGMVLFGVGILSYYGPFWAIPSMLLSPAGLAISIAVINSCSSLGGFFANLGLGYVAKSYGSYGVFVVEAILCVISSVLLITMRIPRVKAKTDQAVTA</sequence>
<dbReference type="PANTHER" id="PTHR43791">
    <property type="entry name" value="PERMEASE-RELATED"/>
    <property type="match status" value="1"/>
</dbReference>
<feature type="transmembrane region" description="Helical" evidence="6">
    <location>
        <begin position="343"/>
        <end position="363"/>
    </location>
</feature>
<dbReference type="CDD" id="cd17319">
    <property type="entry name" value="MFS_ExuT_GudP_like"/>
    <property type="match status" value="1"/>
</dbReference>
<keyword evidence="4 6" id="KW-1133">Transmembrane helix</keyword>
<dbReference type="EMBL" id="JADRCR010000001">
    <property type="protein sequence ID" value="MBK5142825.1"/>
    <property type="molecule type" value="Genomic_DNA"/>
</dbReference>
<feature type="transmembrane region" description="Helical" evidence="6">
    <location>
        <begin position="145"/>
        <end position="169"/>
    </location>
</feature>
<feature type="transmembrane region" description="Helical" evidence="6">
    <location>
        <begin position="375"/>
        <end position="394"/>
    </location>
</feature>
<dbReference type="InterPro" id="IPR020846">
    <property type="entry name" value="MFS_dom"/>
</dbReference>
<evidence type="ECO:0000256" key="4">
    <source>
        <dbReference type="ARBA" id="ARBA00022989"/>
    </source>
</evidence>
<keyword evidence="9" id="KW-1185">Reference proteome</keyword>
<evidence type="ECO:0000256" key="1">
    <source>
        <dbReference type="ARBA" id="ARBA00004141"/>
    </source>
</evidence>
<dbReference type="Proteomes" id="UP001296921">
    <property type="component" value="Unassembled WGS sequence"/>
</dbReference>
<feature type="transmembrane region" description="Helical" evidence="6">
    <location>
        <begin position="181"/>
        <end position="202"/>
    </location>
</feature>
<evidence type="ECO:0000313" key="8">
    <source>
        <dbReference type="EMBL" id="MBK5142825.1"/>
    </source>
</evidence>
<feature type="transmembrane region" description="Helical" evidence="6">
    <location>
        <begin position="87"/>
        <end position="106"/>
    </location>
</feature>
<name>A0ABS1INE8_9GAMM</name>
<comment type="subcellular location">
    <subcellularLocation>
        <location evidence="1">Membrane</location>
        <topology evidence="1">Multi-pass membrane protein</topology>
    </subcellularLocation>
</comment>
<feature type="transmembrane region" description="Helical" evidence="6">
    <location>
        <begin position="284"/>
        <end position="304"/>
    </location>
</feature>
<proteinExistence type="predicted"/>
<evidence type="ECO:0000256" key="6">
    <source>
        <dbReference type="SAM" id="Phobius"/>
    </source>
</evidence>
<evidence type="ECO:0000259" key="7">
    <source>
        <dbReference type="PROSITE" id="PS50850"/>
    </source>
</evidence>
<reference evidence="8 9" key="1">
    <citation type="submission" date="2020-11" db="EMBL/GenBank/DDBJ databases">
        <title>Insectihabitans protaetiae gen. nov. sp. nov. and Insectihabitans allomyrinae sp. nov., isolated from larvae of Protaetia brevitarsis seulensis and Allomyrina dichotoma, respectively.</title>
        <authorList>
            <person name="Lee S.D."/>
            <person name="Byeon Y.-S."/>
            <person name="Kim S.-M."/>
            <person name="Yang H.L."/>
            <person name="Kim I.S."/>
        </authorList>
    </citation>
    <scope>NUCLEOTIDE SEQUENCE [LARGE SCALE GENOMIC DNA]</scope>
    <source>
        <strain evidence="8 9">BWR-B9</strain>
    </source>
</reference>
<evidence type="ECO:0000256" key="3">
    <source>
        <dbReference type="ARBA" id="ARBA00022692"/>
    </source>
</evidence>
<feature type="transmembrane region" description="Helical" evidence="6">
    <location>
        <begin position="112"/>
        <end position="133"/>
    </location>
</feature>
<feature type="domain" description="Major facilitator superfamily (MFS) profile" evidence="7">
    <location>
        <begin position="21"/>
        <end position="434"/>
    </location>
</feature>
<dbReference type="Pfam" id="PF07690">
    <property type="entry name" value="MFS_1"/>
    <property type="match status" value="1"/>
</dbReference>
<evidence type="ECO:0000313" key="9">
    <source>
        <dbReference type="Proteomes" id="UP001296921"/>
    </source>
</evidence>
<feature type="transmembrane region" description="Helical" evidence="6">
    <location>
        <begin position="316"/>
        <end position="337"/>
    </location>
</feature>
<protein>
    <submittedName>
        <fullName evidence="8">MFS transporter</fullName>
    </submittedName>
</protein>
<organism evidence="8 9">
    <name type="scientific">Limnobaculum allomyrinae</name>
    <dbReference type="NCBI Taxonomy" id="2791986"/>
    <lineage>
        <taxon>Bacteria</taxon>
        <taxon>Pseudomonadati</taxon>
        <taxon>Pseudomonadota</taxon>
        <taxon>Gammaproteobacteria</taxon>
        <taxon>Enterobacterales</taxon>
        <taxon>Budviciaceae</taxon>
        <taxon>Limnobaculum</taxon>
    </lineage>
</organism>
<feature type="transmembrane region" description="Helical" evidence="6">
    <location>
        <begin position="56"/>
        <end position="75"/>
    </location>
</feature>
<dbReference type="RefSeq" id="WP_218465385.1">
    <property type="nucleotide sequence ID" value="NZ_JADRCR010000001.1"/>
</dbReference>
<evidence type="ECO:0000256" key="5">
    <source>
        <dbReference type="ARBA" id="ARBA00023136"/>
    </source>
</evidence>
<keyword evidence="3 6" id="KW-0812">Transmembrane</keyword>
<feature type="transmembrane region" description="Helical" evidence="6">
    <location>
        <begin position="246"/>
        <end position="264"/>
    </location>
</feature>
<gene>
    <name evidence="8" type="ORF">I2494_03685</name>
</gene>
<comment type="caution">
    <text evidence="8">The sequence shown here is derived from an EMBL/GenBank/DDBJ whole genome shotgun (WGS) entry which is preliminary data.</text>
</comment>